<evidence type="ECO:0000256" key="4">
    <source>
        <dbReference type="SAM" id="MobiDB-lite"/>
    </source>
</evidence>
<dbReference type="SMART" id="SM00181">
    <property type="entry name" value="EGF"/>
    <property type="match status" value="2"/>
</dbReference>
<gene>
    <name evidence="8" type="ORF">LOTGIDRAFT_232718</name>
</gene>
<keyword evidence="5" id="KW-0472">Membrane</keyword>
<feature type="transmembrane region" description="Helical" evidence="5">
    <location>
        <begin position="741"/>
        <end position="766"/>
    </location>
</feature>
<feature type="disulfide bond" evidence="3">
    <location>
        <begin position="618"/>
        <end position="627"/>
    </location>
</feature>
<evidence type="ECO:0000313" key="9">
    <source>
        <dbReference type="Proteomes" id="UP000030746"/>
    </source>
</evidence>
<sequence>MGAWRFLLVTCLPFVVYCHNHGVFHQDNHQIGRNQEPIVTPEYQIPSFPHDGRRCVSFARQTKVVDIQLPYLCLPGKPGGVPIPQRNDKQTATTLLAMYWNGWRVCKHEVKMPMNNYVKVSTCCPGWEAGPTGDCTLRKQEPSFHSPCKNGGFLAPDSRVPRCVCPPGFKGLLCQTPCPMALNRLVAGRLSNSPFMKHILPRMRNLINIQTKNLMRGLGPRNIPLGNPYMPTMMRRTNPFSVPGIMGASMSKPMTLLNIMAMKELLKPRRKSVMRISKIIPLGVMSKPVINQQTPQTSDTTDKSNPMYRVNILDNSLPNQNQNLNQEDIPQHQETHPATQPQPVNVHSLPPQYTPQEFPQPTQQQIPNFNDKHVNGETSCKDILKMGITRCVQEAGIDALPEDIFESTSPQNEAVVQQICSLRGNQLSSCIMAGQNACGNGIQISITRRMLLEFISSVGQKCNQPSNPIPPVVNLASPQTFDINRMGPMYPYVTPHASMVPLPPASLRSFIGKNPFLPLQQNRIMPVPPIGHSEPPVGQHVPIRQPATNLGQSVPPMEEPIQTIECFNNGYAVMDNGQQVCECPEDFSGDNCEIAVCESECMNGGNCEAVAGTTMCICAEGFIGLQCEEAEPELTEADITALVDDSVLAQDTSVTGPEDVSQKVIDSYPIPHLPKESPEGFLTTARPLPVEEKVAEMPQQESLKPIESKEVKKLNQEDNSEAVKTEILKADEDFNFDDYPLWMILSVSFGALLLVLLLTTCVCMCVKRRSRRVVTVTTKAAALPEKSPVKDNIYVVGIPPPVYED</sequence>
<keyword evidence="5" id="KW-1133">Transmembrane helix</keyword>
<accession>V4A935</accession>
<feature type="disulfide bond" evidence="3">
    <location>
        <begin position="597"/>
        <end position="607"/>
    </location>
</feature>
<evidence type="ECO:0000256" key="3">
    <source>
        <dbReference type="PROSITE-ProRule" id="PRU00076"/>
    </source>
</evidence>
<keyword evidence="1 6" id="KW-0732">Signal</keyword>
<evidence type="ECO:0000313" key="8">
    <source>
        <dbReference type="EMBL" id="ESO93277.1"/>
    </source>
</evidence>
<dbReference type="OMA" id="MMPNNRM"/>
<dbReference type="Proteomes" id="UP000030746">
    <property type="component" value="Unassembled WGS sequence"/>
</dbReference>
<dbReference type="GO" id="GO:0009986">
    <property type="term" value="C:cell surface"/>
    <property type="evidence" value="ECO:0007669"/>
    <property type="project" value="TreeGrafter"/>
</dbReference>
<dbReference type="InterPro" id="IPR000742">
    <property type="entry name" value="EGF"/>
</dbReference>
<dbReference type="EMBL" id="KB201931">
    <property type="protein sequence ID" value="ESO93277.1"/>
    <property type="molecule type" value="Genomic_DNA"/>
</dbReference>
<dbReference type="CTD" id="20249023"/>
<evidence type="ECO:0000259" key="7">
    <source>
        <dbReference type="PROSITE" id="PS50026"/>
    </source>
</evidence>
<dbReference type="GO" id="GO:0005102">
    <property type="term" value="F:signaling receptor binding"/>
    <property type="evidence" value="ECO:0007669"/>
    <property type="project" value="TreeGrafter"/>
</dbReference>
<evidence type="ECO:0000256" key="1">
    <source>
        <dbReference type="ARBA" id="ARBA00022729"/>
    </source>
</evidence>
<dbReference type="GeneID" id="20249023"/>
<dbReference type="HOGENOM" id="CLU_349946_0_0_1"/>
<keyword evidence="9" id="KW-1185">Reference proteome</keyword>
<dbReference type="KEGG" id="lgi:LOTGIDRAFT_232718"/>
<evidence type="ECO:0000256" key="5">
    <source>
        <dbReference type="SAM" id="Phobius"/>
    </source>
</evidence>
<evidence type="ECO:0000256" key="6">
    <source>
        <dbReference type="SAM" id="SignalP"/>
    </source>
</evidence>
<dbReference type="STRING" id="225164.V4A935"/>
<feature type="chain" id="PRO_5004715853" description="EGF-like domain-containing protein" evidence="6">
    <location>
        <begin position="19"/>
        <end position="805"/>
    </location>
</feature>
<reference evidence="8 9" key="1">
    <citation type="journal article" date="2013" name="Nature">
        <title>Insights into bilaterian evolution from three spiralian genomes.</title>
        <authorList>
            <person name="Simakov O."/>
            <person name="Marletaz F."/>
            <person name="Cho S.J."/>
            <person name="Edsinger-Gonzales E."/>
            <person name="Havlak P."/>
            <person name="Hellsten U."/>
            <person name="Kuo D.H."/>
            <person name="Larsson T."/>
            <person name="Lv J."/>
            <person name="Arendt D."/>
            <person name="Savage R."/>
            <person name="Osoegawa K."/>
            <person name="de Jong P."/>
            <person name="Grimwood J."/>
            <person name="Chapman J.A."/>
            <person name="Shapiro H."/>
            <person name="Aerts A."/>
            <person name="Otillar R.P."/>
            <person name="Terry A.Y."/>
            <person name="Boore J.L."/>
            <person name="Grigoriev I.V."/>
            <person name="Lindberg D.R."/>
            <person name="Seaver E.C."/>
            <person name="Weisblat D.A."/>
            <person name="Putnam N.H."/>
            <person name="Rokhsar D.S."/>
        </authorList>
    </citation>
    <scope>NUCLEOTIDE SEQUENCE [LARGE SCALE GENOMIC DNA]</scope>
</reference>
<feature type="compositionally biased region" description="Low complexity" evidence="4">
    <location>
        <begin position="350"/>
        <end position="367"/>
    </location>
</feature>
<dbReference type="CDD" id="cd00054">
    <property type="entry name" value="EGF_CA"/>
    <property type="match status" value="1"/>
</dbReference>
<keyword evidence="5" id="KW-0812">Transmembrane</keyword>
<evidence type="ECO:0000256" key="2">
    <source>
        <dbReference type="ARBA" id="ARBA00023157"/>
    </source>
</evidence>
<dbReference type="PROSITE" id="PS50026">
    <property type="entry name" value="EGF_3"/>
    <property type="match status" value="2"/>
</dbReference>
<dbReference type="PROSITE" id="PS01186">
    <property type="entry name" value="EGF_2"/>
    <property type="match status" value="1"/>
</dbReference>
<comment type="caution">
    <text evidence="3">Lacks conserved residue(s) required for the propagation of feature annotation.</text>
</comment>
<keyword evidence="2 3" id="KW-1015">Disulfide bond</keyword>
<dbReference type="AlphaFoldDB" id="V4A935"/>
<feature type="domain" description="EGF-like" evidence="7">
    <location>
        <begin position="593"/>
        <end position="628"/>
    </location>
</feature>
<name>V4A935_LOTGI</name>
<dbReference type="OrthoDB" id="6116676at2759"/>
<proteinExistence type="predicted"/>
<protein>
    <recommendedName>
        <fullName evidence="7">EGF-like domain-containing protein</fullName>
    </recommendedName>
</protein>
<dbReference type="PANTHER" id="PTHR14949">
    <property type="entry name" value="EGF-LIKE-DOMAIN, MULTIPLE 7, 8"/>
    <property type="match status" value="1"/>
</dbReference>
<keyword evidence="3" id="KW-0245">EGF-like domain</keyword>
<feature type="disulfide bond" evidence="3">
    <location>
        <begin position="165"/>
        <end position="174"/>
    </location>
</feature>
<dbReference type="SUPFAM" id="SSF57196">
    <property type="entry name" value="EGF/Laminin"/>
    <property type="match status" value="2"/>
</dbReference>
<dbReference type="GO" id="GO:0005576">
    <property type="term" value="C:extracellular region"/>
    <property type="evidence" value="ECO:0007669"/>
    <property type="project" value="TreeGrafter"/>
</dbReference>
<feature type="compositionally biased region" description="Polar residues" evidence="4">
    <location>
        <begin position="336"/>
        <end position="345"/>
    </location>
</feature>
<feature type="region of interest" description="Disordered" evidence="4">
    <location>
        <begin position="332"/>
        <end position="372"/>
    </location>
</feature>
<dbReference type="PROSITE" id="PS00022">
    <property type="entry name" value="EGF_1"/>
    <property type="match status" value="2"/>
</dbReference>
<dbReference type="PANTHER" id="PTHR14949:SF56">
    <property type="entry name" value="EGF-LIKE-DOMAIN, MULTIPLE 7"/>
    <property type="match status" value="1"/>
</dbReference>
<dbReference type="Gene3D" id="2.10.25.10">
    <property type="entry name" value="Laminin"/>
    <property type="match status" value="3"/>
</dbReference>
<dbReference type="InterPro" id="IPR050969">
    <property type="entry name" value="Dev_Signal_Modulators"/>
</dbReference>
<feature type="signal peptide" evidence="6">
    <location>
        <begin position="1"/>
        <end position="18"/>
    </location>
</feature>
<feature type="domain" description="EGF-like" evidence="7">
    <location>
        <begin position="138"/>
        <end position="175"/>
    </location>
</feature>
<organism evidence="8 9">
    <name type="scientific">Lottia gigantea</name>
    <name type="common">Giant owl limpet</name>
    <dbReference type="NCBI Taxonomy" id="225164"/>
    <lineage>
        <taxon>Eukaryota</taxon>
        <taxon>Metazoa</taxon>
        <taxon>Spiralia</taxon>
        <taxon>Lophotrochozoa</taxon>
        <taxon>Mollusca</taxon>
        <taxon>Gastropoda</taxon>
        <taxon>Patellogastropoda</taxon>
        <taxon>Lottioidea</taxon>
        <taxon>Lottiidae</taxon>
        <taxon>Lottia</taxon>
    </lineage>
</organism>
<dbReference type="RefSeq" id="XP_009055976.1">
    <property type="nucleotide sequence ID" value="XM_009057728.1"/>
</dbReference>